<evidence type="ECO:0000313" key="2">
    <source>
        <dbReference type="Proteomes" id="UP000492821"/>
    </source>
</evidence>
<keyword evidence="2" id="KW-1185">Reference proteome</keyword>
<dbReference type="CDD" id="cd14733">
    <property type="entry name" value="BACK"/>
    <property type="match status" value="1"/>
</dbReference>
<dbReference type="Gene3D" id="3.30.710.10">
    <property type="entry name" value="Potassium Channel Kv1.1, Chain A"/>
    <property type="match status" value="1"/>
</dbReference>
<reference evidence="3" key="2">
    <citation type="submission" date="2020-10" db="UniProtKB">
        <authorList>
            <consortium name="WormBaseParasite"/>
        </authorList>
    </citation>
    <scope>IDENTIFICATION</scope>
</reference>
<organism evidence="2 3">
    <name type="scientific">Panagrellus redivivus</name>
    <name type="common">Microworm</name>
    <dbReference type="NCBI Taxonomy" id="6233"/>
    <lineage>
        <taxon>Eukaryota</taxon>
        <taxon>Metazoa</taxon>
        <taxon>Ecdysozoa</taxon>
        <taxon>Nematoda</taxon>
        <taxon>Chromadorea</taxon>
        <taxon>Rhabditida</taxon>
        <taxon>Tylenchina</taxon>
        <taxon>Panagrolaimomorpha</taxon>
        <taxon>Panagrolaimoidea</taxon>
        <taxon>Panagrolaimidae</taxon>
        <taxon>Panagrellus</taxon>
    </lineage>
</organism>
<dbReference type="PANTHER" id="PTHR24413">
    <property type="entry name" value="SPECKLE-TYPE POZ PROTEIN"/>
    <property type="match status" value="1"/>
</dbReference>
<accession>A0A7E4ZZM1</accession>
<dbReference type="InterPro" id="IPR000210">
    <property type="entry name" value="BTB/POZ_dom"/>
</dbReference>
<reference evidence="2" key="1">
    <citation type="journal article" date="2013" name="Genetics">
        <title>The draft genome and transcriptome of Panagrellus redivivus are shaped by the harsh demands of a free-living lifestyle.</title>
        <authorList>
            <person name="Srinivasan J."/>
            <person name="Dillman A.R."/>
            <person name="Macchietto M.G."/>
            <person name="Heikkinen L."/>
            <person name="Lakso M."/>
            <person name="Fracchia K.M."/>
            <person name="Antoshechkin I."/>
            <person name="Mortazavi A."/>
            <person name="Wong G."/>
            <person name="Sternberg P.W."/>
        </authorList>
    </citation>
    <scope>NUCLEOTIDE SEQUENCE [LARGE SCALE GENOMIC DNA]</scope>
    <source>
        <strain evidence="2">MT8872</strain>
    </source>
</reference>
<dbReference type="WBParaSite" id="Pan_g5002.t1">
    <property type="protein sequence ID" value="Pan_g5002.t1"/>
    <property type="gene ID" value="Pan_g5002"/>
</dbReference>
<evidence type="ECO:0000313" key="3">
    <source>
        <dbReference type="WBParaSite" id="Pan_g5002.t1"/>
    </source>
</evidence>
<proteinExistence type="predicted"/>
<feature type="domain" description="BTB" evidence="1">
    <location>
        <begin position="1"/>
        <end position="67"/>
    </location>
</feature>
<dbReference type="Pfam" id="PF00651">
    <property type="entry name" value="BTB"/>
    <property type="match status" value="1"/>
</dbReference>
<name>A0A7E4ZZM1_PANRE</name>
<dbReference type="Proteomes" id="UP000492821">
    <property type="component" value="Unassembled WGS sequence"/>
</dbReference>
<sequence length="171" mass="19678">MLCCFWTDKSFAPIKKYLSLVSPVFKAMFNKSTMASRAGIVNITDFSYDVGKAGVDYIYGVPLSDDSIEKVVEVYKFVDQYDIDAARKHLLKYFEEEVNESNFCTIAKFAWTHSNEQVLQKCITFLASHSNLTLTKDFIELDQRLIMKLLQRASFVASNMPKSYRQYSVVK</sequence>
<protein>
    <submittedName>
        <fullName evidence="3">BTB domain-containing protein</fullName>
    </submittedName>
</protein>
<dbReference type="SUPFAM" id="SSF54695">
    <property type="entry name" value="POZ domain"/>
    <property type="match status" value="1"/>
</dbReference>
<dbReference type="PROSITE" id="PS50097">
    <property type="entry name" value="BTB"/>
    <property type="match status" value="1"/>
</dbReference>
<dbReference type="AlphaFoldDB" id="A0A7E4ZZM1"/>
<dbReference type="CDD" id="cd18186">
    <property type="entry name" value="BTB_POZ_ZBTB_KLHL-like"/>
    <property type="match status" value="1"/>
</dbReference>
<evidence type="ECO:0000259" key="1">
    <source>
        <dbReference type="PROSITE" id="PS50097"/>
    </source>
</evidence>
<dbReference type="InterPro" id="IPR011333">
    <property type="entry name" value="SKP1/BTB/POZ_sf"/>
</dbReference>